<reference evidence="1" key="1">
    <citation type="journal article" date="2021" name="Proc. Natl. Acad. Sci. U.S.A.">
        <title>A Catalog of Tens of Thousands of Viruses from Human Metagenomes Reveals Hidden Associations with Chronic Diseases.</title>
        <authorList>
            <person name="Tisza M.J."/>
            <person name="Buck C.B."/>
        </authorList>
    </citation>
    <scope>NUCLEOTIDE SEQUENCE</scope>
    <source>
        <strain evidence="1">CtmTa7</strain>
    </source>
</reference>
<protein>
    <submittedName>
        <fullName evidence="1">Hyaluronidase</fullName>
    </submittedName>
</protein>
<accession>A0A8S5RB89</accession>
<name>A0A8S5RB89_9VIRU</name>
<proteinExistence type="predicted"/>
<dbReference type="EMBL" id="BK059091">
    <property type="protein sequence ID" value="DAE28640.1"/>
    <property type="molecule type" value="Genomic_DNA"/>
</dbReference>
<organism evidence="1">
    <name type="scientific">virus sp. ctmTa7</name>
    <dbReference type="NCBI Taxonomy" id="2828255"/>
    <lineage>
        <taxon>Viruses</taxon>
    </lineage>
</organism>
<evidence type="ECO:0000313" key="1">
    <source>
        <dbReference type="EMBL" id="DAE28640.1"/>
    </source>
</evidence>
<sequence>MAKTETDISTLKINYLSESAYKTALSNGEINENEIYMTPEQSDADTKVTNTLNTTTKAYVTGTTSSSTNTGTQIFDTGVYLDRIAGRLTATSFKVGNAVLTYNSSENTLIISFV</sequence>